<dbReference type="SUPFAM" id="SSF52038">
    <property type="entry name" value="Barstar-related"/>
    <property type="match status" value="1"/>
</dbReference>
<evidence type="ECO:0000313" key="3">
    <source>
        <dbReference type="EMBL" id="MFK8294012.1"/>
    </source>
</evidence>
<sequence length="106" mass="13121">MDSTDYRKDYLRITIDLQSVRTERSFLVKMQEMLRLPSYFWLNFNSLDDCMLSLEWIDEHQVEIDFLHLERLKDVNSSLYFRVKESLEMYKNYWQKRGDKQVNFSF</sequence>
<dbReference type="RefSeq" id="WP_203967528.1">
    <property type="nucleotide sequence ID" value="NZ_BOPJ01000015.1"/>
</dbReference>
<proteinExistence type="inferred from homology"/>
<protein>
    <submittedName>
        <fullName evidence="3">Barstar family protein</fullName>
    </submittedName>
</protein>
<dbReference type="Proteomes" id="UP001622370">
    <property type="component" value="Unassembled WGS sequence"/>
</dbReference>
<dbReference type="Pfam" id="PF01337">
    <property type="entry name" value="Barstar"/>
    <property type="match status" value="1"/>
</dbReference>
<keyword evidence="4" id="KW-1185">Reference proteome</keyword>
<evidence type="ECO:0000259" key="2">
    <source>
        <dbReference type="Pfam" id="PF01337"/>
    </source>
</evidence>
<dbReference type="Gene3D" id="3.30.370.10">
    <property type="entry name" value="Barstar-like"/>
    <property type="match status" value="1"/>
</dbReference>
<comment type="caution">
    <text evidence="3">The sequence shown here is derived from an EMBL/GenBank/DDBJ whole genome shotgun (WGS) entry which is preliminary data.</text>
</comment>
<dbReference type="EMBL" id="JBJGWJ010000006">
    <property type="protein sequence ID" value="MFK8294012.1"/>
    <property type="molecule type" value="Genomic_DNA"/>
</dbReference>
<name>A0ABW8QCA1_9FLAO</name>
<reference evidence="3 4" key="1">
    <citation type="journal article" date="2016" name="Sci. Rep.">
        <title>Whole genome sequencing identifies a novel species of the genus Capnocytophaga isolated from dog and cat bite wounds in humans.</title>
        <authorList>
            <person name="Zangenah S."/>
            <person name="Abbasi N."/>
            <person name="Andersson A.F."/>
            <person name="Bergman P."/>
        </authorList>
    </citation>
    <scope>NUCLEOTIDE SEQUENCE [LARGE SCALE GENOMIC DNA]</scope>
    <source>
        <strain evidence="3 4">W5</strain>
    </source>
</reference>
<evidence type="ECO:0000313" key="4">
    <source>
        <dbReference type="Proteomes" id="UP001622370"/>
    </source>
</evidence>
<dbReference type="InterPro" id="IPR035905">
    <property type="entry name" value="Barstar-like_sf"/>
</dbReference>
<feature type="domain" description="Barstar (barnase inhibitor)" evidence="2">
    <location>
        <begin position="13"/>
        <end position="100"/>
    </location>
</feature>
<comment type="similarity">
    <text evidence="1">Belongs to the barstar family.</text>
</comment>
<accession>A0ABW8QCA1</accession>
<gene>
    <name evidence="3" type="ORF">ACI76L_09470</name>
</gene>
<dbReference type="InterPro" id="IPR000468">
    <property type="entry name" value="Barstar"/>
</dbReference>
<evidence type="ECO:0000256" key="1">
    <source>
        <dbReference type="ARBA" id="ARBA00006845"/>
    </source>
</evidence>
<organism evidence="3 4">
    <name type="scientific">Capnocytophaga stomatis</name>
    <dbReference type="NCBI Taxonomy" id="1848904"/>
    <lineage>
        <taxon>Bacteria</taxon>
        <taxon>Pseudomonadati</taxon>
        <taxon>Bacteroidota</taxon>
        <taxon>Flavobacteriia</taxon>
        <taxon>Flavobacteriales</taxon>
        <taxon>Flavobacteriaceae</taxon>
        <taxon>Capnocytophaga</taxon>
    </lineage>
</organism>